<accession>A0A6J7VVD6</accession>
<dbReference type="Pfam" id="PF13238">
    <property type="entry name" value="AAA_18"/>
    <property type="match status" value="1"/>
</dbReference>
<reference evidence="1" key="1">
    <citation type="submission" date="2020-05" db="EMBL/GenBank/DDBJ databases">
        <authorList>
            <person name="Chiriac C."/>
            <person name="Salcher M."/>
            <person name="Ghai R."/>
            <person name="Kavagutti S V."/>
        </authorList>
    </citation>
    <scope>NUCLEOTIDE SEQUENCE</scope>
</reference>
<dbReference type="AlphaFoldDB" id="A0A6J7VVD6"/>
<proteinExistence type="predicted"/>
<organism evidence="1">
    <name type="scientific">freshwater metagenome</name>
    <dbReference type="NCBI Taxonomy" id="449393"/>
    <lineage>
        <taxon>unclassified sequences</taxon>
        <taxon>metagenomes</taxon>
        <taxon>ecological metagenomes</taxon>
    </lineage>
</organism>
<dbReference type="EMBL" id="CAFBRV010000021">
    <property type="protein sequence ID" value="CAB5108177.1"/>
    <property type="molecule type" value="Genomic_DNA"/>
</dbReference>
<dbReference type="InterPro" id="IPR027417">
    <property type="entry name" value="P-loop_NTPase"/>
</dbReference>
<sequence>MTLIAIDGPAGAGKTTLAAKLERELSLKNSVCVIHMDDLYAGWENALDEDLTQRLSEIVNAFTSHIQFTISVFNWSSNSFDSYRRIEPTDILIIEGVGAGQKVVREAAATLYWLDIEPSLGLERVLARDGFEIELHMRQWQKDQARFFESDLTRNFADHIISS</sequence>
<evidence type="ECO:0000313" key="1">
    <source>
        <dbReference type="EMBL" id="CAB5108177.1"/>
    </source>
</evidence>
<protein>
    <submittedName>
        <fullName evidence="1">Unannotated protein</fullName>
    </submittedName>
</protein>
<dbReference type="SUPFAM" id="SSF52540">
    <property type="entry name" value="P-loop containing nucleoside triphosphate hydrolases"/>
    <property type="match status" value="1"/>
</dbReference>
<dbReference type="Gene3D" id="3.40.50.300">
    <property type="entry name" value="P-loop containing nucleotide triphosphate hydrolases"/>
    <property type="match status" value="1"/>
</dbReference>
<name>A0A6J7VVD6_9ZZZZ</name>
<gene>
    <name evidence="1" type="ORF">UFOPK4410_00372</name>
</gene>